<dbReference type="NCBIfam" id="TIGR03513">
    <property type="entry name" value="GldL_gliding"/>
    <property type="match status" value="1"/>
</dbReference>
<evidence type="ECO:0000259" key="3">
    <source>
        <dbReference type="Pfam" id="PF22827"/>
    </source>
</evidence>
<dbReference type="STRING" id="681398.PJIAN_2147"/>
<dbReference type="RefSeq" id="WP_068703016.1">
    <property type="nucleotide sequence ID" value="NZ_BDCR01000002.1"/>
</dbReference>
<reference evidence="5" key="1">
    <citation type="submission" date="2016-04" db="EMBL/GenBank/DDBJ databases">
        <title>Draft genome sequence of Paludibacter jiangxiensis strain NM7.</title>
        <authorList>
            <person name="Qiu Y."/>
            <person name="Matsuura N."/>
            <person name="Ohashi A."/>
            <person name="Tourlousse M.D."/>
            <person name="Sekiguchi Y."/>
        </authorList>
    </citation>
    <scope>NUCLEOTIDE SEQUENCE [LARGE SCALE GENOMIC DNA]</scope>
    <source>
        <strain evidence="5">NM7</strain>
    </source>
</reference>
<dbReference type="EMBL" id="BDCR01000002">
    <property type="protein sequence ID" value="GAT62588.1"/>
    <property type="molecule type" value="Genomic_DNA"/>
</dbReference>
<comment type="caution">
    <text evidence="4">The sequence shown here is derived from an EMBL/GenBank/DDBJ whole genome shotgun (WGS) entry which is preliminary data.</text>
</comment>
<keyword evidence="2" id="KW-0812">Transmembrane</keyword>
<feature type="transmembrane region" description="Helical" evidence="2">
    <location>
        <begin position="15"/>
        <end position="35"/>
    </location>
</feature>
<protein>
    <submittedName>
        <fullName evidence="4">Gliding motility-associated protein GldL</fullName>
    </submittedName>
</protein>
<organism evidence="4 5">
    <name type="scientific">Paludibacter jiangxiensis</name>
    <dbReference type="NCBI Taxonomy" id="681398"/>
    <lineage>
        <taxon>Bacteria</taxon>
        <taxon>Pseudomonadati</taxon>
        <taxon>Bacteroidota</taxon>
        <taxon>Bacteroidia</taxon>
        <taxon>Bacteroidales</taxon>
        <taxon>Paludibacteraceae</taxon>
        <taxon>Paludibacter</taxon>
    </lineage>
</organism>
<dbReference type="OrthoDB" id="1466660at2"/>
<feature type="domain" description="Gliding motility protein GldL-like N-terminal" evidence="3">
    <location>
        <begin position="19"/>
        <end position="79"/>
    </location>
</feature>
<evidence type="ECO:0000256" key="1">
    <source>
        <dbReference type="SAM" id="Coils"/>
    </source>
</evidence>
<accession>A0A170ZED5</accession>
<reference evidence="5" key="2">
    <citation type="journal article" date="2017" name="Genome Announc.">
        <title>Draft genome sequence of Paludibacter jiangxiensis NM7(T), a propionate-producing fermentative bacterium.</title>
        <authorList>
            <person name="Qiu Y.-L."/>
            <person name="Tourlousse D.M."/>
            <person name="Matsuura N."/>
            <person name="Ohashi A."/>
            <person name="Sekiguchi Y."/>
        </authorList>
    </citation>
    <scope>NUCLEOTIDE SEQUENCE [LARGE SCALE GENOMIC DNA]</scope>
    <source>
        <strain evidence="5">NM7</strain>
    </source>
</reference>
<dbReference type="AlphaFoldDB" id="A0A170ZED5"/>
<sequence length="280" mass="30259">MGILEFLQTDKGKAFAGRCYGFGASIVIIGALFKIQHFPLAGWFLSIGMGTEAILFALSGLEKPHKDYEWEKVFPHFQDENVPPITAGGGGSATPMSTVQSNLLDEEQVKRLNESIKNLGDTAMQLTSISKASGVTDTYVQNIQAASDAAGIFAKSQSELATSTSAIVQSYKQAEDEIGMVAEQSKVYAAHVNTINKNLSSLNALYELQMKGAQAGNDELTAQIEQHKAMLSNLEQLKSNLGASLKESEEYKVQAVKLSRQISDLNNVYGNMLNALNTKA</sequence>
<keyword evidence="1" id="KW-0175">Coiled coil</keyword>
<keyword evidence="2" id="KW-1133">Transmembrane helix</keyword>
<dbReference type="Pfam" id="PF22827">
    <property type="entry name" value="GldL_N"/>
    <property type="match status" value="1"/>
</dbReference>
<evidence type="ECO:0000313" key="4">
    <source>
        <dbReference type="EMBL" id="GAT62588.1"/>
    </source>
</evidence>
<gene>
    <name evidence="4" type="ORF">PJIAN_2147</name>
</gene>
<feature type="coiled-coil region" evidence="1">
    <location>
        <begin position="210"/>
        <end position="254"/>
    </location>
</feature>
<keyword evidence="2" id="KW-0472">Membrane</keyword>
<name>A0A170ZED5_9BACT</name>
<evidence type="ECO:0000313" key="5">
    <source>
        <dbReference type="Proteomes" id="UP000076586"/>
    </source>
</evidence>
<proteinExistence type="predicted"/>
<dbReference type="Proteomes" id="UP000076586">
    <property type="component" value="Unassembled WGS sequence"/>
</dbReference>
<dbReference type="InterPro" id="IPR055087">
    <property type="entry name" value="GldL-like_N"/>
</dbReference>
<dbReference type="InterPro" id="IPR019852">
    <property type="entry name" value="Motility-assoc_prot_GldL"/>
</dbReference>
<evidence type="ECO:0000256" key="2">
    <source>
        <dbReference type="SAM" id="Phobius"/>
    </source>
</evidence>
<keyword evidence="5" id="KW-1185">Reference proteome</keyword>